<gene>
    <name evidence="4" type="ORF">HYH03_010328</name>
</gene>
<dbReference type="FunFam" id="1.25.40.990:FF:000001">
    <property type="entry name" value="26S proteasome non-ATPase regulatory subunit"/>
    <property type="match status" value="1"/>
</dbReference>
<keyword evidence="5" id="KW-1185">Reference proteome</keyword>
<feature type="domain" description="PCI" evidence="3">
    <location>
        <begin position="77"/>
        <end position="265"/>
    </location>
</feature>
<evidence type="ECO:0000313" key="5">
    <source>
        <dbReference type="Proteomes" id="UP000612055"/>
    </source>
</evidence>
<dbReference type="GO" id="GO:0005634">
    <property type="term" value="C:nucleus"/>
    <property type="evidence" value="ECO:0007669"/>
    <property type="project" value="TreeGrafter"/>
</dbReference>
<reference evidence="4" key="1">
    <citation type="journal article" date="2020" name="bioRxiv">
        <title>Comparative genomics of Chlamydomonas.</title>
        <authorList>
            <person name="Craig R.J."/>
            <person name="Hasan A.R."/>
            <person name="Ness R.W."/>
            <person name="Keightley P.D."/>
        </authorList>
    </citation>
    <scope>NUCLEOTIDE SEQUENCE</scope>
    <source>
        <strain evidence="4">CCAP 11/70</strain>
    </source>
</reference>
<comment type="similarity">
    <text evidence="1">Belongs to the proteasome subunit S14 family.</text>
</comment>
<dbReference type="AlphaFoldDB" id="A0A836BXK5"/>
<dbReference type="EMBL" id="JAEHOE010000054">
    <property type="protein sequence ID" value="KAG2491323.1"/>
    <property type="molecule type" value="Genomic_DNA"/>
</dbReference>
<dbReference type="InterPro" id="IPR000717">
    <property type="entry name" value="PCI_dom"/>
</dbReference>
<name>A0A836BXK5_9CHLO</name>
<evidence type="ECO:0000313" key="4">
    <source>
        <dbReference type="EMBL" id="KAG2491323.1"/>
    </source>
</evidence>
<dbReference type="InterPro" id="IPR006746">
    <property type="entry name" value="26S_Psome_Rpn12"/>
</dbReference>
<comment type="caution">
    <text evidence="4">The sequence shown here is derived from an EMBL/GenBank/DDBJ whole genome shotgun (WGS) entry which is preliminary data.</text>
</comment>
<dbReference type="PROSITE" id="PS50250">
    <property type="entry name" value="PCI"/>
    <property type="match status" value="1"/>
</dbReference>
<evidence type="ECO:0000256" key="2">
    <source>
        <dbReference type="ARBA" id="ARBA00022942"/>
    </source>
</evidence>
<dbReference type="InterPro" id="IPR033464">
    <property type="entry name" value="CSN8_PSD8_EIF3K"/>
</dbReference>
<dbReference type="GO" id="GO:0043161">
    <property type="term" value="P:proteasome-mediated ubiquitin-dependent protein catabolic process"/>
    <property type="evidence" value="ECO:0007669"/>
    <property type="project" value="TreeGrafter"/>
</dbReference>
<dbReference type="Gene3D" id="1.25.40.990">
    <property type="match status" value="1"/>
</dbReference>
<accession>A0A836BXK5</accession>
<protein>
    <recommendedName>
        <fullName evidence="3">PCI domain-containing protein</fullName>
    </recommendedName>
</protein>
<dbReference type="OrthoDB" id="8775810at2759"/>
<dbReference type="GO" id="GO:0005829">
    <property type="term" value="C:cytosol"/>
    <property type="evidence" value="ECO:0007669"/>
    <property type="project" value="TreeGrafter"/>
</dbReference>
<dbReference type="Proteomes" id="UP000612055">
    <property type="component" value="Unassembled WGS sequence"/>
</dbReference>
<organism evidence="4 5">
    <name type="scientific">Edaphochlamys debaryana</name>
    <dbReference type="NCBI Taxonomy" id="47281"/>
    <lineage>
        <taxon>Eukaryota</taxon>
        <taxon>Viridiplantae</taxon>
        <taxon>Chlorophyta</taxon>
        <taxon>core chlorophytes</taxon>
        <taxon>Chlorophyceae</taxon>
        <taxon>CS clade</taxon>
        <taxon>Chlamydomonadales</taxon>
        <taxon>Chlamydomonadales incertae sedis</taxon>
        <taxon>Edaphochlamys</taxon>
    </lineage>
</organism>
<evidence type="ECO:0000259" key="3">
    <source>
        <dbReference type="PROSITE" id="PS50250"/>
    </source>
</evidence>
<proteinExistence type="inferred from homology"/>
<dbReference type="GO" id="GO:0008541">
    <property type="term" value="C:proteasome regulatory particle, lid subcomplex"/>
    <property type="evidence" value="ECO:0007669"/>
    <property type="project" value="TreeGrafter"/>
</dbReference>
<keyword evidence="2" id="KW-0647">Proteasome</keyword>
<dbReference type="Pfam" id="PF10075">
    <property type="entry name" value="CSN8_PSD8_EIF3K"/>
    <property type="match status" value="1"/>
</dbReference>
<sequence length="288" mass="31405">MAFQEATKLLQTLKTALGKGDLNGADAALSQLKLKLIQLPALPPTFEKTANAQQELLLGREVLEQAVLLALRKADEAGMERAFAQLRTYYNDTRPVLPPSSSELPLQGLDLLRLLVQNRIAEFHTQLELLAPEAQQDPAIKQPVQLSPRRAQQDPAIKQPVQLEQWLMEGAYNKVLAASRAGASEVQGVLLAQLATTVRDEAASCAEKAYERLRLADAQRLLLFDSEAALRSYAEEHGWSVSADGYLCFKQAAAEGGAAAPTTASRAIPSLELINNALVYAKELERIV</sequence>
<evidence type="ECO:0000256" key="1">
    <source>
        <dbReference type="ARBA" id="ARBA00009627"/>
    </source>
</evidence>
<dbReference type="PANTHER" id="PTHR12387">
    <property type="entry name" value="26S PROTEASOME NON-ATPASE REGULATORY SUBUNIT 8"/>
    <property type="match status" value="1"/>
</dbReference>
<dbReference type="PANTHER" id="PTHR12387:SF0">
    <property type="entry name" value="26S PROTEASOME NON-ATPASE REGULATORY SUBUNIT 8"/>
    <property type="match status" value="1"/>
</dbReference>